<organism evidence="1 2">
    <name type="scientific">Panicum miliaceum</name>
    <name type="common">Proso millet</name>
    <name type="synonym">Broomcorn millet</name>
    <dbReference type="NCBI Taxonomy" id="4540"/>
    <lineage>
        <taxon>Eukaryota</taxon>
        <taxon>Viridiplantae</taxon>
        <taxon>Streptophyta</taxon>
        <taxon>Embryophyta</taxon>
        <taxon>Tracheophyta</taxon>
        <taxon>Spermatophyta</taxon>
        <taxon>Magnoliopsida</taxon>
        <taxon>Liliopsida</taxon>
        <taxon>Poales</taxon>
        <taxon>Poaceae</taxon>
        <taxon>PACMAD clade</taxon>
        <taxon>Panicoideae</taxon>
        <taxon>Panicodae</taxon>
        <taxon>Paniceae</taxon>
        <taxon>Panicinae</taxon>
        <taxon>Panicum</taxon>
        <taxon>Panicum sect. Panicum</taxon>
    </lineage>
</organism>
<keyword evidence="2" id="KW-1185">Reference proteome</keyword>
<protein>
    <submittedName>
        <fullName evidence="1">Uncharacterized protein</fullName>
    </submittedName>
</protein>
<sequence>MLHKAKIPGPGDGHLVANPGTHSLTSLLPVWFGQETIVALAQSEQGLGAAVGLNKAFLRFIRCTRLLSYWTAVSTAF</sequence>
<accession>A0A3L6S7N4</accession>
<dbReference type="Proteomes" id="UP000275267">
    <property type="component" value="Unassembled WGS sequence"/>
</dbReference>
<dbReference type="AlphaFoldDB" id="A0A3L6S7N4"/>
<evidence type="ECO:0000313" key="1">
    <source>
        <dbReference type="EMBL" id="RLN16961.1"/>
    </source>
</evidence>
<proteinExistence type="predicted"/>
<reference evidence="2" key="1">
    <citation type="journal article" date="2019" name="Nat. Commun.">
        <title>The genome of broomcorn millet.</title>
        <authorList>
            <person name="Zou C."/>
            <person name="Miki D."/>
            <person name="Li D."/>
            <person name="Tang Q."/>
            <person name="Xiao L."/>
            <person name="Rajput S."/>
            <person name="Deng P."/>
            <person name="Jia W."/>
            <person name="Huang R."/>
            <person name="Zhang M."/>
            <person name="Sun Y."/>
            <person name="Hu J."/>
            <person name="Fu X."/>
            <person name="Schnable P.S."/>
            <person name="Li F."/>
            <person name="Zhang H."/>
            <person name="Feng B."/>
            <person name="Zhu X."/>
            <person name="Liu R."/>
            <person name="Schnable J.C."/>
            <person name="Zhu J.-K."/>
            <person name="Zhang H."/>
        </authorList>
    </citation>
    <scope>NUCLEOTIDE SEQUENCE [LARGE SCALE GENOMIC DNA]</scope>
</reference>
<name>A0A3L6S7N4_PANMI</name>
<evidence type="ECO:0000313" key="2">
    <source>
        <dbReference type="Proteomes" id="UP000275267"/>
    </source>
</evidence>
<comment type="caution">
    <text evidence="1">The sequence shown here is derived from an EMBL/GenBank/DDBJ whole genome shotgun (WGS) entry which is preliminary data.</text>
</comment>
<gene>
    <name evidence="1" type="ORF">C2845_PM02G06550</name>
</gene>
<dbReference type="EMBL" id="PQIB02000005">
    <property type="protein sequence ID" value="RLN16961.1"/>
    <property type="molecule type" value="Genomic_DNA"/>
</dbReference>